<organism evidence="5 6">
    <name type="scientific">Eiseniibacteriota bacterium</name>
    <dbReference type="NCBI Taxonomy" id="2212470"/>
    <lineage>
        <taxon>Bacteria</taxon>
        <taxon>Candidatus Eiseniibacteriota</taxon>
    </lineage>
</organism>
<dbReference type="GO" id="GO:0005975">
    <property type="term" value="P:carbohydrate metabolic process"/>
    <property type="evidence" value="ECO:0007669"/>
    <property type="project" value="InterPro"/>
</dbReference>
<reference evidence="5 6" key="1">
    <citation type="submission" date="2020-03" db="EMBL/GenBank/DDBJ databases">
        <title>Metabolic flexibility allows generalist bacteria to become dominant in a frequently disturbed ecosystem.</title>
        <authorList>
            <person name="Chen Y.-J."/>
            <person name="Leung P.M."/>
            <person name="Bay S.K."/>
            <person name="Hugenholtz P."/>
            <person name="Kessler A.J."/>
            <person name="Shelley G."/>
            <person name="Waite D.W."/>
            <person name="Cook P.L."/>
            <person name="Greening C."/>
        </authorList>
    </citation>
    <scope>NUCLEOTIDE SEQUENCE [LARGE SCALE GENOMIC DNA]</scope>
    <source>
        <strain evidence="5">SS_bin_28</strain>
    </source>
</reference>
<feature type="domain" description="Glycosyltransferase family 28 N-terminal" evidence="3">
    <location>
        <begin position="1"/>
        <end position="43"/>
    </location>
</feature>
<dbReference type="Proteomes" id="UP000547674">
    <property type="component" value="Unassembled WGS sequence"/>
</dbReference>
<accession>A0A7Y2EAT5</accession>
<evidence type="ECO:0000256" key="1">
    <source>
        <dbReference type="ARBA" id="ARBA00022676"/>
    </source>
</evidence>
<evidence type="ECO:0000259" key="3">
    <source>
        <dbReference type="Pfam" id="PF03033"/>
    </source>
</evidence>
<evidence type="ECO:0000259" key="4">
    <source>
        <dbReference type="Pfam" id="PF04101"/>
    </source>
</evidence>
<dbReference type="CDD" id="cd03785">
    <property type="entry name" value="GT28_MurG"/>
    <property type="match status" value="1"/>
</dbReference>
<dbReference type="Pfam" id="PF03033">
    <property type="entry name" value="Glyco_transf_28"/>
    <property type="match status" value="1"/>
</dbReference>
<feature type="non-terminal residue" evidence="5">
    <location>
        <position position="1"/>
    </location>
</feature>
<sequence length="288" mass="31771">GGYVSVAAVIAAKLRRRPTVLQEQNSIPGKSNRMLARFADEIHIHFTESRRFFKDRGKLRLSGNPVRIKIPEGNARRTLQKYRLFPDRKTVLILGGSQGARSLNNAFRNMLPHFRNDRSVQFVIQTGRNDYRAVLGSVRNSGARVVVKSFINNMEELYGVADLVVARAGAMTLAEIAACGIPSLLIPYPYAADDHQTANARALSDKEAAVMMADSDLSGDTLAEEIRKLLADDIKLRRMGTLVYALSRPNAAKHVAESIEALAGAAPESILNTPEDYDAENLKQQEAR</sequence>
<dbReference type="InterPro" id="IPR007235">
    <property type="entry name" value="Glyco_trans_28_C"/>
</dbReference>
<dbReference type="SUPFAM" id="SSF53756">
    <property type="entry name" value="UDP-Glycosyltransferase/glycogen phosphorylase"/>
    <property type="match status" value="1"/>
</dbReference>
<keyword evidence="2 5" id="KW-0808">Transferase</keyword>
<dbReference type="InterPro" id="IPR004276">
    <property type="entry name" value="GlycoTrans_28_N"/>
</dbReference>
<dbReference type="AlphaFoldDB" id="A0A7Y2EAT5"/>
<evidence type="ECO:0000313" key="5">
    <source>
        <dbReference type="EMBL" id="NNF06540.1"/>
    </source>
</evidence>
<dbReference type="Gene3D" id="3.40.50.2000">
    <property type="entry name" value="Glycogen Phosphorylase B"/>
    <property type="match status" value="1"/>
</dbReference>
<gene>
    <name evidence="5" type="ORF">HKN21_07250</name>
</gene>
<dbReference type="Pfam" id="PF04101">
    <property type="entry name" value="Glyco_tran_28_C"/>
    <property type="match status" value="1"/>
</dbReference>
<evidence type="ECO:0000313" key="6">
    <source>
        <dbReference type="Proteomes" id="UP000547674"/>
    </source>
</evidence>
<dbReference type="PANTHER" id="PTHR21015:SF22">
    <property type="entry name" value="GLYCOSYLTRANSFERASE"/>
    <property type="match status" value="1"/>
</dbReference>
<protein>
    <submittedName>
        <fullName evidence="5">UDP-N-acetylglucosamine--N-acetylmuramyl-(Pentapeptide) pyrophosphoryl-undecaprenol N-acetylglucosamine transferase</fullName>
    </submittedName>
</protein>
<dbReference type="PANTHER" id="PTHR21015">
    <property type="entry name" value="UDP-N-ACETYLGLUCOSAMINE--N-ACETYLMURAMYL-(PENTAPEPTIDE) PYROPHOSPHORYL-UNDECAPRENOL N-ACETYLGLUCOSAMINE TRANSFERASE 1"/>
    <property type="match status" value="1"/>
</dbReference>
<dbReference type="GO" id="GO:0016758">
    <property type="term" value="F:hexosyltransferase activity"/>
    <property type="evidence" value="ECO:0007669"/>
    <property type="project" value="InterPro"/>
</dbReference>
<proteinExistence type="predicted"/>
<feature type="domain" description="Glycosyl transferase family 28 C-terminal" evidence="4">
    <location>
        <begin position="90"/>
        <end position="243"/>
    </location>
</feature>
<comment type="caution">
    <text evidence="5">The sequence shown here is derived from an EMBL/GenBank/DDBJ whole genome shotgun (WGS) entry which is preliminary data.</text>
</comment>
<evidence type="ECO:0000256" key="2">
    <source>
        <dbReference type="ARBA" id="ARBA00022679"/>
    </source>
</evidence>
<keyword evidence="1" id="KW-0328">Glycosyltransferase</keyword>
<dbReference type="EMBL" id="JABDJR010000282">
    <property type="protein sequence ID" value="NNF06540.1"/>
    <property type="molecule type" value="Genomic_DNA"/>
</dbReference>
<dbReference type="GO" id="GO:1901137">
    <property type="term" value="P:carbohydrate derivative biosynthetic process"/>
    <property type="evidence" value="ECO:0007669"/>
    <property type="project" value="UniProtKB-ARBA"/>
</dbReference>
<name>A0A7Y2EAT5_UNCEI</name>